<evidence type="ECO:0000256" key="4">
    <source>
        <dbReference type="ARBA" id="ARBA00016337"/>
    </source>
</evidence>
<evidence type="ECO:0000256" key="7">
    <source>
        <dbReference type="ARBA" id="ARBA00022723"/>
    </source>
</evidence>
<keyword evidence="7" id="KW-0479">Metal-binding</keyword>
<dbReference type="InterPro" id="IPR024932">
    <property type="entry name" value="ApbE"/>
</dbReference>
<gene>
    <name evidence="12" type="ORF">FM042_00065</name>
</gene>
<accession>A0A552X2Q3</accession>
<evidence type="ECO:0000256" key="3">
    <source>
        <dbReference type="ARBA" id="ARBA00011955"/>
    </source>
</evidence>
<evidence type="ECO:0000313" key="12">
    <source>
        <dbReference type="EMBL" id="TRW49308.1"/>
    </source>
</evidence>
<dbReference type="RefSeq" id="WP_143233730.1">
    <property type="nucleotide sequence ID" value="NZ_VJWL01000001.1"/>
</dbReference>
<proteinExistence type="inferred from homology"/>
<evidence type="ECO:0000256" key="10">
    <source>
        <dbReference type="ARBA" id="ARBA00031306"/>
    </source>
</evidence>
<dbReference type="PROSITE" id="PS51257">
    <property type="entry name" value="PROKAR_LIPOPROTEIN"/>
    <property type="match status" value="1"/>
</dbReference>
<keyword evidence="6" id="KW-0808">Transferase</keyword>
<dbReference type="OrthoDB" id="6399267at2"/>
<evidence type="ECO:0000256" key="6">
    <source>
        <dbReference type="ARBA" id="ARBA00022679"/>
    </source>
</evidence>
<dbReference type="Proteomes" id="UP000320359">
    <property type="component" value="Unassembled WGS sequence"/>
</dbReference>
<sequence length="287" mass="32380">MLANLGKTYTKWLALLGLAFFVSGCSDTSETEQIAGQVLGYDYHVEFLPAHPNHTEARVIQRVQGILQYVATQYSVAYPQSEVERFNQWRSTESFVLTRELEGLLRQSLYLHDLSDGEIQMFHSDVHDNRAPVRIYNHQIVKADETVSVNLEGMLQGHMADRIADILDLMNVQTYRISIDNHLRVRSPKRGRGYQRIAFPSLDDFYIDIRDGAVSSGIPEQDSPIEKAIVIHDNAAMAQALAEWFANTPVDKAMAVANANDLSMIVFVREDSGLTRYTSRAFADVVL</sequence>
<keyword evidence="8" id="KW-0274">FAD</keyword>
<dbReference type="GO" id="GO:0046872">
    <property type="term" value="F:metal ion binding"/>
    <property type="evidence" value="ECO:0007669"/>
    <property type="project" value="UniProtKB-KW"/>
</dbReference>
<name>A0A552X2Q3_9GAMM</name>
<dbReference type="GO" id="GO:0016740">
    <property type="term" value="F:transferase activity"/>
    <property type="evidence" value="ECO:0007669"/>
    <property type="project" value="UniProtKB-KW"/>
</dbReference>
<evidence type="ECO:0000313" key="13">
    <source>
        <dbReference type="Proteomes" id="UP000320359"/>
    </source>
</evidence>
<comment type="cofactor">
    <cofactor evidence="1">
        <name>Mg(2+)</name>
        <dbReference type="ChEBI" id="CHEBI:18420"/>
    </cofactor>
</comment>
<protein>
    <recommendedName>
        <fullName evidence="4">FAD:protein FMN transferase</fullName>
        <ecNumber evidence="3">2.7.1.180</ecNumber>
    </recommendedName>
    <alternativeName>
        <fullName evidence="10">Flavin transferase</fullName>
    </alternativeName>
</protein>
<evidence type="ECO:0000256" key="2">
    <source>
        <dbReference type="ARBA" id="ARBA00008282"/>
    </source>
</evidence>
<keyword evidence="13" id="KW-1185">Reference proteome</keyword>
<organism evidence="12 13">
    <name type="scientific">Aliidiomarina halalkaliphila</name>
    <dbReference type="NCBI Taxonomy" id="2593535"/>
    <lineage>
        <taxon>Bacteria</taxon>
        <taxon>Pseudomonadati</taxon>
        <taxon>Pseudomonadota</taxon>
        <taxon>Gammaproteobacteria</taxon>
        <taxon>Alteromonadales</taxon>
        <taxon>Idiomarinaceae</taxon>
        <taxon>Aliidiomarina</taxon>
    </lineage>
</organism>
<evidence type="ECO:0000256" key="5">
    <source>
        <dbReference type="ARBA" id="ARBA00022630"/>
    </source>
</evidence>
<evidence type="ECO:0000256" key="1">
    <source>
        <dbReference type="ARBA" id="ARBA00001946"/>
    </source>
</evidence>
<keyword evidence="5" id="KW-0285">Flavoprotein</keyword>
<keyword evidence="9" id="KW-0460">Magnesium</keyword>
<evidence type="ECO:0000256" key="8">
    <source>
        <dbReference type="ARBA" id="ARBA00022827"/>
    </source>
</evidence>
<evidence type="ECO:0000256" key="11">
    <source>
        <dbReference type="ARBA" id="ARBA00048540"/>
    </source>
</evidence>
<dbReference type="EC" id="2.7.1.180" evidence="3"/>
<dbReference type="InterPro" id="IPR003374">
    <property type="entry name" value="ApbE-like_sf"/>
</dbReference>
<dbReference type="EMBL" id="VJWL01000001">
    <property type="protein sequence ID" value="TRW49308.1"/>
    <property type="molecule type" value="Genomic_DNA"/>
</dbReference>
<dbReference type="PANTHER" id="PTHR30040">
    <property type="entry name" value="THIAMINE BIOSYNTHESIS LIPOPROTEIN APBE"/>
    <property type="match status" value="1"/>
</dbReference>
<comment type="catalytic activity">
    <reaction evidence="11">
        <text>L-threonyl-[protein] + FAD = FMN-L-threonyl-[protein] + AMP + H(+)</text>
        <dbReference type="Rhea" id="RHEA:36847"/>
        <dbReference type="Rhea" id="RHEA-COMP:11060"/>
        <dbReference type="Rhea" id="RHEA-COMP:11061"/>
        <dbReference type="ChEBI" id="CHEBI:15378"/>
        <dbReference type="ChEBI" id="CHEBI:30013"/>
        <dbReference type="ChEBI" id="CHEBI:57692"/>
        <dbReference type="ChEBI" id="CHEBI:74257"/>
        <dbReference type="ChEBI" id="CHEBI:456215"/>
        <dbReference type="EC" id="2.7.1.180"/>
    </reaction>
</comment>
<dbReference type="SUPFAM" id="SSF143631">
    <property type="entry name" value="ApbE-like"/>
    <property type="match status" value="1"/>
</dbReference>
<comment type="similarity">
    <text evidence="2">Belongs to the ApbE family.</text>
</comment>
<reference evidence="12 13" key="1">
    <citation type="submission" date="2019-07" db="EMBL/GenBank/DDBJ databases">
        <authorList>
            <person name="Yang M."/>
            <person name="Zhao D."/>
            <person name="Xiang H."/>
        </authorList>
    </citation>
    <scope>NUCLEOTIDE SEQUENCE [LARGE SCALE GENOMIC DNA]</scope>
    <source>
        <strain evidence="12 13">IM1326</strain>
    </source>
</reference>
<dbReference type="Gene3D" id="3.10.520.10">
    <property type="entry name" value="ApbE-like domains"/>
    <property type="match status" value="2"/>
</dbReference>
<dbReference type="AlphaFoldDB" id="A0A552X2Q3"/>
<comment type="caution">
    <text evidence="12">The sequence shown here is derived from an EMBL/GenBank/DDBJ whole genome shotgun (WGS) entry which is preliminary data.</text>
</comment>
<dbReference type="PANTHER" id="PTHR30040:SF2">
    <property type="entry name" value="FAD:PROTEIN FMN TRANSFERASE"/>
    <property type="match status" value="1"/>
</dbReference>
<evidence type="ECO:0000256" key="9">
    <source>
        <dbReference type="ARBA" id="ARBA00022842"/>
    </source>
</evidence>